<sequence length="478" mass="55148">MPDLSPILGKHVTFPLMCCFLYLIYKDLAADGEKSAVVRKKKRPDENDWKSGIILADQVSASDTLWEQTKPFPYQPFKAGEYKLNMGIRTIPAQDWLVLDNTYKTRIEAKWDIVRENYHDVIFYLDPAMVSAGKSAVGSKSEKDPLYSETLISDRDVKTCEIALCELYENIVVFLLQRYPQNFKVSQRPSKDSPGVLHNTIVDEYHPVDPLKYMDLPESTINALDFRCKDAEVIPSSFSNSDSDKSKTDSVGYRCLISCARTRRAHELILALSRLVEEDLILMFPDDRRQFNGEYVLMAGIFAFAAGFNPRNRLLKPLTLVHGPVPEYKEKLQMHMNRFFEMHKIGKLVMRLNFSFQTHPKLYVTDDNKGLATEQILAKTLEQLRGGRDLYYRSERQCLIKLGPKSQAMCFSIRTYLWNMADQFLTDDFYSQSDVLQDMYDAVDGMQENVSQYKRRPEWGPAVLQLLRNKIQGQNKTN</sequence>
<keyword evidence="2" id="KW-1185">Reference proteome</keyword>
<dbReference type="OrthoDB" id="5043642at2759"/>
<protein>
    <submittedName>
        <fullName evidence="1">LALA0S08e08130g1_1</fullName>
    </submittedName>
</protein>
<name>A0A0C7NDF4_9SACH</name>
<dbReference type="Pfam" id="PF11927">
    <property type="entry name" value="HODM_asu-like"/>
    <property type="match status" value="2"/>
</dbReference>
<accession>A0A0C7NDF4</accession>
<evidence type="ECO:0000313" key="1">
    <source>
        <dbReference type="EMBL" id="CEP63679.1"/>
    </source>
</evidence>
<dbReference type="InterPro" id="IPR021848">
    <property type="entry name" value="HODM_asu-like"/>
</dbReference>
<dbReference type="HOGENOM" id="CLU_550063_0_0_1"/>
<gene>
    <name evidence="1" type="ORF">LALA0_S08e08130g</name>
</gene>
<organism evidence="1 2">
    <name type="scientific">Lachancea lanzarotensis</name>
    <dbReference type="NCBI Taxonomy" id="1245769"/>
    <lineage>
        <taxon>Eukaryota</taxon>
        <taxon>Fungi</taxon>
        <taxon>Dikarya</taxon>
        <taxon>Ascomycota</taxon>
        <taxon>Saccharomycotina</taxon>
        <taxon>Saccharomycetes</taxon>
        <taxon>Saccharomycetales</taxon>
        <taxon>Saccharomycetaceae</taxon>
        <taxon>Lachancea</taxon>
    </lineage>
</organism>
<proteinExistence type="predicted"/>
<dbReference type="EMBL" id="LN736367">
    <property type="protein sequence ID" value="CEP63679.1"/>
    <property type="molecule type" value="Genomic_DNA"/>
</dbReference>
<evidence type="ECO:0000313" key="2">
    <source>
        <dbReference type="Proteomes" id="UP000054304"/>
    </source>
</evidence>
<dbReference type="GeneID" id="34687197"/>
<dbReference type="RefSeq" id="XP_022629891.1">
    <property type="nucleotide sequence ID" value="XM_022771297.1"/>
</dbReference>
<dbReference type="Proteomes" id="UP000054304">
    <property type="component" value="Unassembled WGS sequence"/>
</dbReference>
<dbReference type="AlphaFoldDB" id="A0A0C7NDF4"/>
<dbReference type="STRING" id="1245769.A0A0C7NDF4"/>
<reference evidence="1 2" key="1">
    <citation type="submission" date="2014-12" db="EMBL/GenBank/DDBJ databases">
        <authorList>
            <person name="Neuveglise Cecile"/>
        </authorList>
    </citation>
    <scope>NUCLEOTIDE SEQUENCE [LARGE SCALE GENOMIC DNA]</scope>
    <source>
        <strain evidence="1 2">CBS 12615</strain>
    </source>
</reference>